<comment type="caution">
    <text evidence="2">The sequence shown here is derived from an EMBL/GenBank/DDBJ whole genome shotgun (WGS) entry which is preliminary data.</text>
</comment>
<dbReference type="EMBL" id="JBHRXV010000001">
    <property type="protein sequence ID" value="MFC3711425.1"/>
    <property type="molecule type" value="Genomic_DNA"/>
</dbReference>
<evidence type="ECO:0000259" key="1">
    <source>
        <dbReference type="Pfam" id="PF01850"/>
    </source>
</evidence>
<dbReference type="RefSeq" id="WP_380856300.1">
    <property type="nucleotide sequence ID" value="NZ_JBHRXV010000001.1"/>
</dbReference>
<evidence type="ECO:0000313" key="2">
    <source>
        <dbReference type="EMBL" id="MFC3711425.1"/>
    </source>
</evidence>
<dbReference type="InterPro" id="IPR029060">
    <property type="entry name" value="PIN-like_dom_sf"/>
</dbReference>
<proteinExistence type="predicted"/>
<protein>
    <submittedName>
        <fullName evidence="2">Type II toxin-antitoxin system VapC family toxin</fullName>
    </submittedName>
</protein>
<dbReference type="InterPro" id="IPR002716">
    <property type="entry name" value="PIN_dom"/>
</dbReference>
<accession>A0ABV7X7M0</accession>
<keyword evidence="3" id="KW-1185">Reference proteome</keyword>
<reference evidence="3" key="1">
    <citation type="journal article" date="2019" name="Int. J. Syst. Evol. Microbiol.">
        <title>The Global Catalogue of Microorganisms (GCM) 10K type strain sequencing project: providing services to taxonomists for standard genome sequencing and annotation.</title>
        <authorList>
            <consortium name="The Broad Institute Genomics Platform"/>
            <consortium name="The Broad Institute Genome Sequencing Center for Infectious Disease"/>
            <person name="Wu L."/>
            <person name="Ma J."/>
        </authorList>
    </citation>
    <scope>NUCLEOTIDE SEQUENCE [LARGE SCALE GENOMIC DNA]</scope>
    <source>
        <strain evidence="3">KCTC 42644</strain>
    </source>
</reference>
<feature type="domain" description="PIN" evidence="1">
    <location>
        <begin position="2"/>
        <end position="127"/>
    </location>
</feature>
<sequence>MIVIDSSAVLAIIFEEPEAYEMLVRLTNAEGRVMSVANAMEAHMVLAGRNMAGGGRLALDGLLERHAIDLRSVDEPQLQLARGAFDRFGKGRGHRAQLNFGDCFAYALAKSLDAPLLYKGNDFAATDIASAFST</sequence>
<evidence type="ECO:0000313" key="3">
    <source>
        <dbReference type="Proteomes" id="UP001595615"/>
    </source>
</evidence>
<dbReference type="CDD" id="cd09871">
    <property type="entry name" value="PIN_MtVapC28-VapC30-like"/>
    <property type="match status" value="1"/>
</dbReference>
<dbReference type="Gene3D" id="3.40.50.1010">
    <property type="entry name" value="5'-nuclease"/>
    <property type="match status" value="1"/>
</dbReference>
<dbReference type="Proteomes" id="UP001595615">
    <property type="component" value="Unassembled WGS sequence"/>
</dbReference>
<organism evidence="2 3">
    <name type="scientific">Sphingoaurantiacus capsulatus</name>
    <dbReference type="NCBI Taxonomy" id="1771310"/>
    <lineage>
        <taxon>Bacteria</taxon>
        <taxon>Pseudomonadati</taxon>
        <taxon>Pseudomonadota</taxon>
        <taxon>Alphaproteobacteria</taxon>
        <taxon>Sphingomonadales</taxon>
        <taxon>Sphingosinicellaceae</taxon>
        <taxon>Sphingoaurantiacus</taxon>
    </lineage>
</organism>
<name>A0ABV7X7M0_9SPHN</name>
<dbReference type="Pfam" id="PF01850">
    <property type="entry name" value="PIN"/>
    <property type="match status" value="1"/>
</dbReference>
<dbReference type="SUPFAM" id="SSF88723">
    <property type="entry name" value="PIN domain-like"/>
    <property type="match status" value="1"/>
</dbReference>
<gene>
    <name evidence="2" type="ORF">ACFOMD_02510</name>
</gene>